<dbReference type="EMBL" id="KQ414647">
    <property type="protein sequence ID" value="KOC66355.1"/>
    <property type="molecule type" value="Genomic_DNA"/>
</dbReference>
<name>A0A0L7R665_9HYME</name>
<evidence type="ECO:0000256" key="1">
    <source>
        <dbReference type="SAM" id="MobiDB-lite"/>
    </source>
</evidence>
<evidence type="ECO:0000313" key="2">
    <source>
        <dbReference type="EMBL" id="KOC66355.1"/>
    </source>
</evidence>
<accession>A0A0L7R665</accession>
<organism evidence="2 3">
    <name type="scientific">Habropoda laboriosa</name>
    <dbReference type="NCBI Taxonomy" id="597456"/>
    <lineage>
        <taxon>Eukaryota</taxon>
        <taxon>Metazoa</taxon>
        <taxon>Ecdysozoa</taxon>
        <taxon>Arthropoda</taxon>
        <taxon>Hexapoda</taxon>
        <taxon>Insecta</taxon>
        <taxon>Pterygota</taxon>
        <taxon>Neoptera</taxon>
        <taxon>Endopterygota</taxon>
        <taxon>Hymenoptera</taxon>
        <taxon>Apocrita</taxon>
        <taxon>Aculeata</taxon>
        <taxon>Apoidea</taxon>
        <taxon>Anthophila</taxon>
        <taxon>Apidae</taxon>
        <taxon>Habropoda</taxon>
    </lineage>
</organism>
<dbReference type="AlphaFoldDB" id="A0A0L7R665"/>
<reference evidence="2 3" key="1">
    <citation type="submission" date="2015-07" db="EMBL/GenBank/DDBJ databases">
        <title>The genome of Habropoda laboriosa.</title>
        <authorList>
            <person name="Pan H."/>
            <person name="Kapheim K."/>
        </authorList>
    </citation>
    <scope>NUCLEOTIDE SEQUENCE [LARGE SCALE GENOMIC DNA]</scope>
    <source>
        <strain evidence="2">0110345459</strain>
    </source>
</reference>
<keyword evidence="3" id="KW-1185">Reference proteome</keyword>
<feature type="compositionally biased region" description="Polar residues" evidence="1">
    <location>
        <begin position="45"/>
        <end position="56"/>
    </location>
</feature>
<dbReference type="Proteomes" id="UP000053825">
    <property type="component" value="Unassembled WGS sequence"/>
</dbReference>
<proteinExistence type="predicted"/>
<evidence type="ECO:0000313" key="3">
    <source>
        <dbReference type="Proteomes" id="UP000053825"/>
    </source>
</evidence>
<gene>
    <name evidence="2" type="ORF">WH47_01368</name>
</gene>
<sequence length="63" mass="7140">MVARAEIIFHVGRCEINNGQTRFDFPEVPVGRCIGQEPKEKRAQGPNTLAYNTRPSKNYFDDG</sequence>
<feature type="region of interest" description="Disordered" evidence="1">
    <location>
        <begin position="36"/>
        <end position="63"/>
    </location>
</feature>
<protein>
    <submittedName>
        <fullName evidence="2">Uncharacterized protein</fullName>
    </submittedName>
</protein>